<dbReference type="PANTHER" id="PTHR30195:SF15">
    <property type="entry name" value="TYPE I RESTRICTION ENZYME HINDI ENDONUCLEASE SUBUNIT"/>
    <property type="match status" value="1"/>
</dbReference>
<name>A0ABY4TYK6_RICCR</name>
<evidence type="ECO:0000259" key="2">
    <source>
        <dbReference type="Pfam" id="PF18766"/>
    </source>
</evidence>
<organism evidence="4 5">
    <name type="scientific">Rickettsia conorii subsp. raoultii</name>
    <dbReference type="NCBI Taxonomy" id="369822"/>
    <lineage>
        <taxon>Bacteria</taxon>
        <taxon>Pseudomonadati</taxon>
        <taxon>Pseudomonadota</taxon>
        <taxon>Alphaproteobacteria</taxon>
        <taxon>Rickettsiales</taxon>
        <taxon>Rickettsiaceae</taxon>
        <taxon>Rickettsieae</taxon>
        <taxon>Rickettsia</taxon>
        <taxon>spotted fever group</taxon>
    </lineage>
</organism>
<dbReference type="PANTHER" id="PTHR30195">
    <property type="entry name" value="TYPE I SITE-SPECIFIC DEOXYRIBONUCLEASE PROTEIN SUBUNIT M AND R"/>
    <property type="match status" value="1"/>
</dbReference>
<evidence type="ECO:0000313" key="4">
    <source>
        <dbReference type="EMBL" id="URW77489.1"/>
    </source>
</evidence>
<dbReference type="InterPro" id="IPR055180">
    <property type="entry name" value="HsdR_RecA-like_helicase_dom_2"/>
</dbReference>
<dbReference type="EMBL" id="CP098324">
    <property type="protein sequence ID" value="URW77489.1"/>
    <property type="molecule type" value="Genomic_DNA"/>
</dbReference>
<dbReference type="InterPro" id="IPR051268">
    <property type="entry name" value="Type-I_R_enzyme_R_subunit"/>
</dbReference>
<feature type="domain" description="SWI2/SNF2 ATPase" evidence="2">
    <location>
        <begin position="2"/>
        <end position="58"/>
    </location>
</feature>
<keyword evidence="1" id="KW-0680">Restriction system</keyword>
<evidence type="ECO:0000256" key="1">
    <source>
        <dbReference type="ARBA" id="ARBA00022747"/>
    </source>
</evidence>
<dbReference type="CDD" id="cd18800">
    <property type="entry name" value="SF2_C_EcoR124I-like"/>
    <property type="match status" value="1"/>
</dbReference>
<evidence type="ECO:0000313" key="5">
    <source>
        <dbReference type="Proteomes" id="UP001056268"/>
    </source>
</evidence>
<keyword evidence="5" id="KW-1185">Reference proteome</keyword>
<dbReference type="Proteomes" id="UP001056268">
    <property type="component" value="Chromosome"/>
</dbReference>
<dbReference type="InterPro" id="IPR040980">
    <property type="entry name" value="SWI2_SNF2"/>
</dbReference>
<dbReference type="Pfam" id="PF22679">
    <property type="entry name" value="T1R_D3-like"/>
    <property type="match status" value="1"/>
</dbReference>
<accession>A0ABY4TYK6</accession>
<proteinExistence type="predicted"/>
<evidence type="ECO:0000259" key="3">
    <source>
        <dbReference type="Pfam" id="PF22679"/>
    </source>
</evidence>
<gene>
    <name evidence="4" type="ORF">NBT09_05705</name>
</gene>
<sequence length="343" mass="40328">MRKFGGLIHKYTIKDVLKDNIIIPLFYERRIIRQYLEDESLLDKYFDMITNGLNKEEKAALKTRFSRSKMLAQTKEAIYAKAFDISTHYLKTFKGMGLKGMLIAPSRLIAVRFKKILDDIGQVSSEVVISSTDDRDGYKDIERENEVDKFIKNMREQYGAKFNNRIIKKFKSSDDPEILIVVSKLLTGFDAPRNVVIYICKELKEHNLLQAIARANRLFEEKGKTKEYGYIIDYVGLSNQLKQAHQFYENYGLNNFDREDLEDAIFFVDDKLKALFPLLQEIKNIFINVPNDLDSEQLEQHLADEAIRNKFYFLLNKFKNLMSIASNSYEFYEEKERVNLQYE</sequence>
<reference evidence="4" key="1">
    <citation type="submission" date="2022-05" db="EMBL/GenBank/DDBJ databases">
        <title>Tracking Rickettsia raoultii infection dynamics in vivo by bioorthogonal metabolic labeling.</title>
        <authorList>
            <person name="Zhu D.-Y."/>
            <person name="Jia N."/>
            <person name="Li C."/>
            <person name="Zhang M.-Z."/>
            <person name="Liu H.-B."/>
            <person name="Cao W.-C."/>
        </authorList>
    </citation>
    <scope>NUCLEOTIDE SEQUENCE</scope>
    <source>
        <strain evidence="4">BIME</strain>
    </source>
</reference>
<protein>
    <submittedName>
        <fullName evidence="4">Uncharacterized protein</fullName>
    </submittedName>
</protein>
<dbReference type="Pfam" id="PF18766">
    <property type="entry name" value="SWI2_SNF2"/>
    <property type="match status" value="1"/>
</dbReference>
<feature type="domain" description="Restriction endonuclease type I HsdR second RecA-like helicase" evidence="3">
    <location>
        <begin position="141"/>
        <end position="234"/>
    </location>
</feature>
<dbReference type="InterPro" id="IPR027417">
    <property type="entry name" value="P-loop_NTPase"/>
</dbReference>
<dbReference type="Gene3D" id="3.40.50.300">
    <property type="entry name" value="P-loop containing nucleotide triphosphate hydrolases"/>
    <property type="match status" value="1"/>
</dbReference>